<dbReference type="EMBL" id="LAZR01035243">
    <property type="protein sequence ID" value="KKL28026.1"/>
    <property type="molecule type" value="Genomic_DNA"/>
</dbReference>
<accession>A0A0F9EDU6</accession>
<name>A0A0F9EDU6_9ZZZZ</name>
<dbReference type="AlphaFoldDB" id="A0A0F9EDU6"/>
<reference evidence="1" key="1">
    <citation type="journal article" date="2015" name="Nature">
        <title>Complex archaea that bridge the gap between prokaryotes and eukaryotes.</title>
        <authorList>
            <person name="Spang A."/>
            <person name="Saw J.H."/>
            <person name="Jorgensen S.L."/>
            <person name="Zaremba-Niedzwiedzka K."/>
            <person name="Martijn J."/>
            <person name="Lind A.E."/>
            <person name="van Eijk R."/>
            <person name="Schleper C."/>
            <person name="Guy L."/>
            <person name="Ettema T.J."/>
        </authorList>
    </citation>
    <scope>NUCLEOTIDE SEQUENCE</scope>
</reference>
<feature type="non-terminal residue" evidence="1">
    <location>
        <position position="260"/>
    </location>
</feature>
<sequence>MTDAFAGAEKAELERLKPALSGHDLMNDARAMDEAFQGGLRVDLTRIKDGFIGSWGQAVPTDFNPQVATAVKEWAVEASKRADIMRSTAIKVSDARRDFALLDYGDKRNFDLALGLIFPYQFWHSRTYVNWAKRIAQHPKILSRFAKYRTTMEKIHSELPEWWRYNVNTNELLGLDSDNPIYLNLEATLNPLHQLTGVDFNDPKKRVDWFTTVLDGLNRFGPSTWSPLSLIAALRAQQLGEDEAAARWGSNLLPPMKTVE</sequence>
<evidence type="ECO:0000313" key="1">
    <source>
        <dbReference type="EMBL" id="KKL28026.1"/>
    </source>
</evidence>
<comment type="caution">
    <text evidence="1">The sequence shown here is derived from an EMBL/GenBank/DDBJ whole genome shotgun (WGS) entry which is preliminary data.</text>
</comment>
<organism evidence="1">
    <name type="scientific">marine sediment metagenome</name>
    <dbReference type="NCBI Taxonomy" id="412755"/>
    <lineage>
        <taxon>unclassified sequences</taxon>
        <taxon>metagenomes</taxon>
        <taxon>ecological metagenomes</taxon>
    </lineage>
</organism>
<protein>
    <submittedName>
        <fullName evidence="1">Uncharacterized protein</fullName>
    </submittedName>
</protein>
<gene>
    <name evidence="1" type="ORF">LCGC14_2379250</name>
</gene>
<proteinExistence type="predicted"/>